<evidence type="ECO:0000256" key="9">
    <source>
        <dbReference type="ARBA" id="ARBA00023328"/>
    </source>
</evidence>
<keyword evidence="3" id="KW-0158">Chromosome</keyword>
<evidence type="ECO:0000256" key="2">
    <source>
        <dbReference type="ARBA" id="ARBA00004629"/>
    </source>
</evidence>
<name>A0AAF0E2B0_9BASI</name>
<dbReference type="AlphaFoldDB" id="A0AAF0E2B0"/>
<dbReference type="Pfam" id="PF03980">
    <property type="entry name" value="Nnf1"/>
    <property type="match status" value="1"/>
</dbReference>
<keyword evidence="6" id="KW-0995">Kinetochore</keyword>
<evidence type="ECO:0000256" key="3">
    <source>
        <dbReference type="ARBA" id="ARBA00022454"/>
    </source>
</evidence>
<accession>A0AAF0E2B0</accession>
<dbReference type="GO" id="GO:0005634">
    <property type="term" value="C:nucleus"/>
    <property type="evidence" value="ECO:0007669"/>
    <property type="project" value="UniProtKB-SubCell"/>
</dbReference>
<keyword evidence="8" id="KW-0131">Cell cycle</keyword>
<evidence type="ECO:0000256" key="4">
    <source>
        <dbReference type="ARBA" id="ARBA00022618"/>
    </source>
</evidence>
<organism evidence="10 11">
    <name type="scientific">Malassezia obtusa</name>
    <dbReference type="NCBI Taxonomy" id="76774"/>
    <lineage>
        <taxon>Eukaryota</taxon>
        <taxon>Fungi</taxon>
        <taxon>Dikarya</taxon>
        <taxon>Basidiomycota</taxon>
        <taxon>Ustilaginomycotina</taxon>
        <taxon>Malasseziomycetes</taxon>
        <taxon>Malasseziales</taxon>
        <taxon>Malasseziaceae</taxon>
        <taxon>Malassezia</taxon>
    </lineage>
</organism>
<evidence type="ECO:0000256" key="8">
    <source>
        <dbReference type="ARBA" id="ARBA00023306"/>
    </source>
</evidence>
<keyword evidence="10" id="KW-0560">Oxidoreductase</keyword>
<evidence type="ECO:0000256" key="6">
    <source>
        <dbReference type="ARBA" id="ARBA00022838"/>
    </source>
</evidence>
<keyword evidence="7" id="KW-0539">Nucleus</keyword>
<dbReference type="InterPro" id="IPR007128">
    <property type="entry name" value="PMF1/Nnf1"/>
</dbReference>
<keyword evidence="4" id="KW-0132">Cell division</keyword>
<dbReference type="Proteomes" id="UP001214603">
    <property type="component" value="Chromosome 1"/>
</dbReference>
<keyword evidence="11" id="KW-1185">Reference proteome</keyword>
<sequence>MAMEREARAPGACVRLERMRTALDKFLTLIDDKANAKNFAVALPEVDDVALEKTRLQFVQELKAAIKGDMEELVAKNELEVRLRELQELVDEADEREKHAYTPESAELKDVWRPDLDISTAIRARIAADQQTRMPVLEQELAEVHAANAESAARLAATEQAADDAQAHVADALAMLDKCGAELTRQMLDAVTLPTADDAHALQTLLDALLTELGPV</sequence>
<evidence type="ECO:0000256" key="1">
    <source>
        <dbReference type="ARBA" id="ARBA00004123"/>
    </source>
</evidence>
<evidence type="ECO:0000313" key="11">
    <source>
        <dbReference type="Proteomes" id="UP001214603"/>
    </source>
</evidence>
<protein>
    <submittedName>
        <fullName evidence="10">Tyrosinase</fullName>
        <ecNumber evidence="10">1.14.18.1</ecNumber>
    </submittedName>
</protein>
<dbReference type="EMBL" id="CP119934">
    <property type="protein sequence ID" value="WFD01873.1"/>
    <property type="molecule type" value="Genomic_DNA"/>
</dbReference>
<dbReference type="EC" id="1.14.18.1" evidence="10"/>
<evidence type="ECO:0000256" key="5">
    <source>
        <dbReference type="ARBA" id="ARBA00022776"/>
    </source>
</evidence>
<dbReference type="GO" id="GO:0004503">
    <property type="term" value="F:tyrosinase activity"/>
    <property type="evidence" value="ECO:0007669"/>
    <property type="project" value="UniProtKB-EC"/>
</dbReference>
<evidence type="ECO:0000256" key="7">
    <source>
        <dbReference type="ARBA" id="ARBA00023242"/>
    </source>
</evidence>
<keyword evidence="9" id="KW-0137">Centromere</keyword>
<proteinExistence type="predicted"/>
<dbReference type="GO" id="GO:0000444">
    <property type="term" value="C:MIS12/MIND type complex"/>
    <property type="evidence" value="ECO:0007669"/>
    <property type="project" value="InterPro"/>
</dbReference>
<reference evidence="10" key="1">
    <citation type="submission" date="2023-03" db="EMBL/GenBank/DDBJ databases">
        <title>Mating type loci evolution in Malassezia.</title>
        <authorList>
            <person name="Coelho M.A."/>
        </authorList>
    </citation>
    <scope>NUCLEOTIDE SEQUENCE</scope>
    <source>
        <strain evidence="10">CBS 7876</strain>
    </source>
</reference>
<evidence type="ECO:0000313" key="10">
    <source>
        <dbReference type="EMBL" id="WFD01873.1"/>
    </source>
</evidence>
<gene>
    <name evidence="10" type="ORF">MOBT1_000553</name>
</gene>
<comment type="subcellular location">
    <subcellularLocation>
        <location evidence="2">Chromosome</location>
        <location evidence="2">Centromere</location>
        <location evidence="2">Kinetochore</location>
    </subcellularLocation>
    <subcellularLocation>
        <location evidence="1">Nucleus</location>
    </subcellularLocation>
</comment>
<dbReference type="GO" id="GO:0051301">
    <property type="term" value="P:cell division"/>
    <property type="evidence" value="ECO:0007669"/>
    <property type="project" value="UniProtKB-KW"/>
</dbReference>
<keyword evidence="5" id="KW-0498">Mitosis</keyword>